<feature type="region of interest" description="Disordered" evidence="6">
    <location>
        <begin position="681"/>
        <end position="848"/>
    </location>
</feature>
<dbReference type="InterPro" id="IPR032429">
    <property type="entry name" value="Nibrin_BRCT2"/>
</dbReference>
<feature type="region of interest" description="Disordered" evidence="6">
    <location>
        <begin position="581"/>
        <end position="600"/>
    </location>
</feature>
<dbReference type="SUPFAM" id="SSF49879">
    <property type="entry name" value="SMAD/FHA domain"/>
    <property type="match status" value="1"/>
</dbReference>
<evidence type="ECO:0000313" key="9">
    <source>
        <dbReference type="Proteomes" id="UP001274830"/>
    </source>
</evidence>
<feature type="compositionally biased region" description="Polar residues" evidence="6">
    <location>
        <begin position="713"/>
        <end position="733"/>
    </location>
</feature>
<sequence>MWLLSSDGNLFAGKRFWLPPGSTHLLGRTSGKTETGERIQFIDHKSVSRKHLVITVGQVTSVDLSKLHQRTEITIKDDSKAGTSLDGERFSKASKTFDGSKTEHVIKLGSYEQVFKLTWLPVILSCASPGKPKHEAFAAKREQLSGTDINIVAEYVSNETTHAVVKSRNHPIGMQALLQARWMVDYAWLDAVSEVTRRTSPDANGELRSALEDDFDASWPREDQYLPPAKGEPVKRPDEYLLPKPERADVFQDFIFILLAQGQFNTLLPVITTGGGKALLWEADEKSTTEDFVAYVWGVAGRKGSGEYNLNEQTGKGGVVIVRLNGDTDWQRSFMFDVDQALKQRSILQNEFLDLILMNDASAARQPLPETQSSVRDVPASRTRAHVPIVQPQSPPQEDQPMAGSEERGRVMESRERSVHEVEDVPPAEQPVEEEEQPTATRRKWNKRAITKSRFQGFDDFDTSQYTKPASPEPEPSYADPSQADSAQGMDVDPSQTSHPQQTQQSSRKRPAPIDEEVEEPGNTLDGLMHGQAAMKRVRTEAAAKGEKNGFAKSFTEADKAATEKAAHAKKKEKQIDVKAALAKRKEEDEERRRKDEEALQRQMEVVDIGSIEPDVVEMEILVRERTARAANGVEQGDRWDPAWNGRKNFKKFQRQGQRRGGPRLQRVIVPLEEAVKKPYGAGDDYWLLNNSTAGTSRNARQSQSQGQGPSQTVRSTGTQAQGEETQHTSPGSLSFRRALQRSREEDAEVEADDNELAAVRGTNSAGRAVTNSSGWSALAAQSQTFGSASQRKAAGKRPASSQGGGGAAKKARTAAPVASASTRAVTGTAAAAAAADDGLKFRRRKRD</sequence>
<dbReference type="Proteomes" id="UP001274830">
    <property type="component" value="Unassembled WGS sequence"/>
</dbReference>
<dbReference type="AlphaFoldDB" id="A0AAE0WN84"/>
<dbReference type="GO" id="GO:0000724">
    <property type="term" value="P:double-strand break repair via homologous recombination"/>
    <property type="evidence" value="ECO:0007669"/>
    <property type="project" value="TreeGrafter"/>
</dbReference>
<dbReference type="Pfam" id="PF16508">
    <property type="entry name" value="NIBRIN_BRCT_II"/>
    <property type="match status" value="1"/>
</dbReference>
<comment type="subcellular location">
    <subcellularLocation>
        <location evidence="1">Nucleus</location>
    </subcellularLocation>
</comment>
<keyword evidence="2" id="KW-0227">DNA damage</keyword>
<evidence type="ECO:0000256" key="3">
    <source>
        <dbReference type="ARBA" id="ARBA00023204"/>
    </source>
</evidence>
<proteinExistence type="inferred from homology"/>
<gene>
    <name evidence="8" type="ORF">LTR78_005150</name>
</gene>
<feature type="compositionally biased region" description="Acidic residues" evidence="6">
    <location>
        <begin position="746"/>
        <end position="756"/>
    </location>
</feature>
<evidence type="ECO:0000256" key="2">
    <source>
        <dbReference type="ARBA" id="ARBA00022763"/>
    </source>
</evidence>
<evidence type="ECO:0000256" key="1">
    <source>
        <dbReference type="ARBA" id="ARBA00004123"/>
    </source>
</evidence>
<feature type="compositionally biased region" description="Basic residues" evidence="6">
    <location>
        <begin position="441"/>
        <end position="451"/>
    </location>
</feature>
<feature type="compositionally biased region" description="Polar residues" evidence="6">
    <location>
        <begin position="762"/>
        <end position="791"/>
    </location>
</feature>
<feature type="compositionally biased region" description="Basic and acidic residues" evidence="6">
    <location>
        <begin position="584"/>
        <end position="600"/>
    </location>
</feature>
<evidence type="ECO:0000313" key="8">
    <source>
        <dbReference type="EMBL" id="KAK3674806.1"/>
    </source>
</evidence>
<comment type="similarity">
    <text evidence="5">Belongs to the Nibrin family.</text>
</comment>
<name>A0AAE0WN84_9PEZI</name>
<reference evidence="8" key="1">
    <citation type="submission" date="2023-07" db="EMBL/GenBank/DDBJ databases">
        <title>Black Yeasts Isolated from many extreme environments.</title>
        <authorList>
            <person name="Coleine C."/>
            <person name="Stajich J.E."/>
            <person name="Selbmann L."/>
        </authorList>
    </citation>
    <scope>NUCLEOTIDE SEQUENCE</scope>
    <source>
        <strain evidence="8">CCFEE 5485</strain>
    </source>
</reference>
<dbReference type="Pfam" id="PF00498">
    <property type="entry name" value="FHA"/>
    <property type="match status" value="1"/>
</dbReference>
<feature type="domain" description="FHA" evidence="7">
    <location>
        <begin position="24"/>
        <end position="90"/>
    </location>
</feature>
<accession>A0AAE0WN84</accession>
<dbReference type="PANTHER" id="PTHR12162">
    <property type="entry name" value="NIBRIN-RELATED"/>
    <property type="match status" value="1"/>
</dbReference>
<dbReference type="GO" id="GO:0030870">
    <property type="term" value="C:Mre11 complex"/>
    <property type="evidence" value="ECO:0007669"/>
    <property type="project" value="InterPro"/>
</dbReference>
<dbReference type="InterPro" id="IPR040227">
    <property type="entry name" value="Nibrin-rel"/>
</dbReference>
<evidence type="ECO:0000259" key="7">
    <source>
        <dbReference type="PROSITE" id="PS50006"/>
    </source>
</evidence>
<feature type="compositionally biased region" description="Basic and acidic residues" evidence="6">
    <location>
        <begin position="405"/>
        <end position="423"/>
    </location>
</feature>
<feature type="region of interest" description="Disordered" evidence="6">
    <location>
        <begin position="631"/>
        <end position="669"/>
    </location>
</feature>
<dbReference type="GO" id="GO:0007095">
    <property type="term" value="P:mitotic G2 DNA damage checkpoint signaling"/>
    <property type="evidence" value="ECO:0007669"/>
    <property type="project" value="InterPro"/>
</dbReference>
<organism evidence="8 9">
    <name type="scientific">Recurvomyces mirabilis</name>
    <dbReference type="NCBI Taxonomy" id="574656"/>
    <lineage>
        <taxon>Eukaryota</taxon>
        <taxon>Fungi</taxon>
        <taxon>Dikarya</taxon>
        <taxon>Ascomycota</taxon>
        <taxon>Pezizomycotina</taxon>
        <taxon>Dothideomycetes</taxon>
        <taxon>Dothideomycetidae</taxon>
        <taxon>Mycosphaerellales</taxon>
        <taxon>Teratosphaeriaceae</taxon>
        <taxon>Recurvomyces</taxon>
    </lineage>
</organism>
<dbReference type="InterPro" id="IPR000253">
    <property type="entry name" value="FHA_dom"/>
</dbReference>
<comment type="caution">
    <text evidence="8">The sequence shown here is derived from an EMBL/GenBank/DDBJ whole genome shotgun (WGS) entry which is preliminary data.</text>
</comment>
<keyword evidence="3" id="KW-0234">DNA repair</keyword>
<keyword evidence="4" id="KW-0539">Nucleus</keyword>
<feature type="region of interest" description="Disordered" evidence="6">
    <location>
        <begin position="386"/>
        <end position="556"/>
    </location>
</feature>
<dbReference type="PANTHER" id="PTHR12162:SF0">
    <property type="entry name" value="NIBRIN"/>
    <property type="match status" value="1"/>
</dbReference>
<feature type="compositionally biased region" description="Polar residues" evidence="6">
    <location>
        <begin position="689"/>
        <end position="701"/>
    </location>
</feature>
<dbReference type="GO" id="GO:0003684">
    <property type="term" value="F:damaged DNA binding"/>
    <property type="evidence" value="ECO:0007669"/>
    <property type="project" value="TreeGrafter"/>
</dbReference>
<feature type="compositionally biased region" description="Low complexity" evidence="6">
    <location>
        <begin position="702"/>
        <end position="712"/>
    </location>
</feature>
<dbReference type="InterPro" id="IPR043014">
    <property type="entry name" value="Nibrin_BRCT2_sf"/>
</dbReference>
<evidence type="ECO:0000256" key="5">
    <source>
        <dbReference type="ARBA" id="ARBA00044757"/>
    </source>
</evidence>
<evidence type="ECO:0000256" key="6">
    <source>
        <dbReference type="SAM" id="MobiDB-lite"/>
    </source>
</evidence>
<dbReference type="InterPro" id="IPR008984">
    <property type="entry name" value="SMAD_FHA_dom_sf"/>
</dbReference>
<evidence type="ECO:0000256" key="4">
    <source>
        <dbReference type="ARBA" id="ARBA00023242"/>
    </source>
</evidence>
<protein>
    <recommendedName>
        <fullName evidence="7">FHA domain-containing protein</fullName>
    </recommendedName>
</protein>
<dbReference type="Gene3D" id="2.60.200.20">
    <property type="match status" value="1"/>
</dbReference>
<dbReference type="EMBL" id="JAUTXT010000017">
    <property type="protein sequence ID" value="KAK3674806.1"/>
    <property type="molecule type" value="Genomic_DNA"/>
</dbReference>
<feature type="compositionally biased region" description="Basic and acidic residues" evidence="6">
    <location>
        <begin position="538"/>
        <end position="556"/>
    </location>
</feature>
<feature type="compositionally biased region" description="Low complexity" evidence="6">
    <location>
        <begin position="814"/>
        <end position="837"/>
    </location>
</feature>
<dbReference type="PROSITE" id="PS50006">
    <property type="entry name" value="FHA_DOMAIN"/>
    <property type="match status" value="1"/>
</dbReference>
<keyword evidence="9" id="KW-1185">Reference proteome</keyword>
<dbReference type="CDD" id="cd22667">
    <property type="entry name" value="FHA_NBN"/>
    <property type="match status" value="1"/>
</dbReference>
<feature type="compositionally biased region" description="Low complexity" evidence="6">
    <location>
        <begin position="494"/>
        <end position="506"/>
    </location>
</feature>
<dbReference type="Gene3D" id="3.40.50.10980">
    <property type="entry name" value="Nibrin, BRCT2 domain"/>
    <property type="match status" value="1"/>
</dbReference>
<feature type="compositionally biased region" description="Basic residues" evidence="6">
    <location>
        <begin position="648"/>
        <end position="662"/>
    </location>
</feature>